<dbReference type="AlphaFoldDB" id="A0ABD5X948"/>
<reference evidence="1 2" key="1">
    <citation type="journal article" date="2014" name="Int. J. Syst. Evol. Microbiol.">
        <title>Complete genome sequence of Corynebacterium casei LMG S-19264T (=DSM 44701T), isolated from a smear-ripened cheese.</title>
        <authorList>
            <consortium name="US DOE Joint Genome Institute (JGI-PGF)"/>
            <person name="Walter F."/>
            <person name="Albersmeier A."/>
            <person name="Kalinowski J."/>
            <person name="Ruckert C."/>
        </authorList>
    </citation>
    <scope>NUCLEOTIDE SEQUENCE [LARGE SCALE GENOMIC DNA]</scope>
    <source>
        <strain evidence="1 2">CGMCC 4.7215</strain>
    </source>
</reference>
<evidence type="ECO:0000313" key="2">
    <source>
        <dbReference type="Proteomes" id="UP001596414"/>
    </source>
</evidence>
<accession>A0ABD5X948</accession>
<dbReference type="EMBL" id="JBHSZQ010000052">
    <property type="protein sequence ID" value="MFC7127763.1"/>
    <property type="molecule type" value="Genomic_DNA"/>
</dbReference>
<dbReference type="RefSeq" id="WP_267636782.1">
    <property type="nucleotide sequence ID" value="NZ_JAODIY010000006.1"/>
</dbReference>
<evidence type="ECO:0000313" key="1">
    <source>
        <dbReference type="EMBL" id="MFC7127763.1"/>
    </source>
</evidence>
<gene>
    <name evidence="1" type="ORF">ACFQJ7_17355</name>
</gene>
<organism evidence="1 2">
    <name type="scientific">Halovenus rubra</name>
    <dbReference type="NCBI Taxonomy" id="869890"/>
    <lineage>
        <taxon>Archaea</taxon>
        <taxon>Methanobacteriati</taxon>
        <taxon>Methanobacteriota</taxon>
        <taxon>Stenosarchaea group</taxon>
        <taxon>Halobacteria</taxon>
        <taxon>Halobacteriales</taxon>
        <taxon>Haloarculaceae</taxon>
        <taxon>Halovenus</taxon>
    </lineage>
</organism>
<comment type="caution">
    <text evidence="1">The sequence shown here is derived from an EMBL/GenBank/DDBJ whole genome shotgun (WGS) entry which is preliminary data.</text>
</comment>
<dbReference type="Proteomes" id="UP001596414">
    <property type="component" value="Unassembled WGS sequence"/>
</dbReference>
<proteinExistence type="predicted"/>
<name>A0ABD5X948_9EURY</name>
<sequence>MSPQTNDHFDRGVAAIAKRRYEKAGDAFARAGWQTLATPRPDQTPFGADEKGWVGTGIRYHLTSALCYRVAEAENRAGHRAKETAAVAADLQTGLTHPAQQACLQELVADAKLAGGLNDVADSYREATDAYHEAAEAVDDPQYRSTTPLFQAATVPLQQVARSTANGEIAISWEDLHGTDPTTPGQFLAKRTAFKRQRFPSLLSSVLESGYLAAPRGTTEYNNATYQCPNCGSSDVNWVGDSTLCMRCSTPLEPQ</sequence>
<protein>
    <submittedName>
        <fullName evidence="1">Uncharacterized protein</fullName>
    </submittedName>
</protein>